<evidence type="ECO:0000256" key="2">
    <source>
        <dbReference type="ARBA" id="ARBA00020243"/>
    </source>
</evidence>
<comment type="similarity">
    <text evidence="1">Belongs to the NATD1 family.</text>
</comment>
<dbReference type="Gene3D" id="3.40.630.30">
    <property type="match status" value="1"/>
</dbReference>
<feature type="domain" description="N-acetyltransferase" evidence="4">
    <location>
        <begin position="66"/>
        <end position="152"/>
    </location>
</feature>
<sequence>MFSVSRVMCSSLKNICIISLPKANRVVYSQLQLPLRTQNFTTLKKPETFQISRLRTHCRCMGTIIKIVHEENRFFIEMNDEVAELKYSINDGVMEIKQTKVPKKLGGHGLGKLLAKVALEYAVQHDLILKISCSFVQFYIEQYEPRYLKYILY</sequence>
<dbReference type="Proteomes" id="UP000008792">
    <property type="component" value="Unassembled WGS sequence"/>
</dbReference>
<dbReference type="OrthoDB" id="74247at2759"/>
<keyword evidence="6" id="KW-1185">Reference proteome</keyword>
<dbReference type="Pfam" id="PF14542">
    <property type="entry name" value="Acetyltransf_CG"/>
    <property type="match status" value="1"/>
</dbReference>
<dbReference type="AlphaFoldDB" id="A0A0Q9WKJ3"/>
<dbReference type="InterPro" id="IPR045057">
    <property type="entry name" value="Gcn5-rel_NAT"/>
</dbReference>
<accession>A0A0Q9WKJ3</accession>
<dbReference type="PROSITE" id="PS51729">
    <property type="entry name" value="GNAT_YJDJ"/>
    <property type="match status" value="1"/>
</dbReference>
<dbReference type="InParanoid" id="A0A0Q9WKJ3"/>
<dbReference type="PANTHER" id="PTHR31435">
    <property type="entry name" value="PROTEIN NATD1"/>
    <property type="match status" value="1"/>
</dbReference>
<evidence type="ECO:0000313" key="6">
    <source>
        <dbReference type="Proteomes" id="UP000008792"/>
    </source>
</evidence>
<gene>
    <name evidence="5" type="primary">Dvir\GJ27155</name>
    <name evidence="5" type="ORF">Dvir_GJ27155</name>
</gene>
<dbReference type="SMR" id="A0A0Q9WKJ3"/>
<organism evidence="5 6">
    <name type="scientific">Drosophila virilis</name>
    <name type="common">Fruit fly</name>
    <dbReference type="NCBI Taxonomy" id="7244"/>
    <lineage>
        <taxon>Eukaryota</taxon>
        <taxon>Metazoa</taxon>
        <taxon>Ecdysozoa</taxon>
        <taxon>Arthropoda</taxon>
        <taxon>Hexapoda</taxon>
        <taxon>Insecta</taxon>
        <taxon>Pterygota</taxon>
        <taxon>Neoptera</taxon>
        <taxon>Endopterygota</taxon>
        <taxon>Diptera</taxon>
        <taxon>Brachycera</taxon>
        <taxon>Muscomorpha</taxon>
        <taxon>Ephydroidea</taxon>
        <taxon>Drosophilidae</taxon>
        <taxon>Drosophila</taxon>
    </lineage>
</organism>
<protein>
    <recommendedName>
        <fullName evidence="2">Protein NATD1</fullName>
    </recommendedName>
    <alternativeName>
        <fullName evidence="3">N-acetyltransferase domain-containing protein 1</fullName>
    </alternativeName>
</protein>
<evidence type="ECO:0000256" key="3">
    <source>
        <dbReference type="ARBA" id="ARBA00031876"/>
    </source>
</evidence>
<evidence type="ECO:0000313" key="5">
    <source>
        <dbReference type="EMBL" id="KRF80928.1"/>
    </source>
</evidence>
<name>A0A0Q9WKJ3_DROVI</name>
<proteinExistence type="inferred from homology"/>
<dbReference type="STRING" id="7244.A0A0Q9WKJ3"/>
<dbReference type="SUPFAM" id="SSF55729">
    <property type="entry name" value="Acyl-CoA N-acyltransferases (Nat)"/>
    <property type="match status" value="1"/>
</dbReference>
<evidence type="ECO:0000259" key="4">
    <source>
        <dbReference type="PROSITE" id="PS51729"/>
    </source>
</evidence>
<dbReference type="InterPro" id="IPR031165">
    <property type="entry name" value="GNAT_YJDJ"/>
</dbReference>
<dbReference type="KEGG" id="dvi:26531925"/>
<dbReference type="PANTHER" id="PTHR31435:SF9">
    <property type="entry name" value="PROTEIN NATD1"/>
    <property type="match status" value="1"/>
</dbReference>
<dbReference type="InterPro" id="IPR016181">
    <property type="entry name" value="Acyl_CoA_acyltransferase"/>
</dbReference>
<reference evidence="5 6" key="1">
    <citation type="journal article" date="2007" name="Nature">
        <title>Evolution of genes and genomes on the Drosophila phylogeny.</title>
        <authorList>
            <consortium name="Drosophila 12 Genomes Consortium"/>
            <person name="Clark A.G."/>
            <person name="Eisen M.B."/>
            <person name="Smith D.R."/>
            <person name="Bergman C.M."/>
            <person name="Oliver B."/>
            <person name="Markow T.A."/>
            <person name="Kaufman T.C."/>
            <person name="Kellis M."/>
            <person name="Gelbart W."/>
            <person name="Iyer V.N."/>
            <person name="Pollard D.A."/>
            <person name="Sackton T.B."/>
            <person name="Larracuente A.M."/>
            <person name="Singh N.D."/>
            <person name="Abad J.P."/>
            <person name="Abt D.N."/>
            <person name="Adryan B."/>
            <person name="Aguade M."/>
            <person name="Akashi H."/>
            <person name="Anderson W.W."/>
            <person name="Aquadro C.F."/>
            <person name="Ardell D.H."/>
            <person name="Arguello R."/>
            <person name="Artieri C.G."/>
            <person name="Barbash D.A."/>
            <person name="Barker D."/>
            <person name="Barsanti P."/>
            <person name="Batterham P."/>
            <person name="Batzoglou S."/>
            <person name="Begun D."/>
            <person name="Bhutkar A."/>
            <person name="Blanco E."/>
            <person name="Bosak S.A."/>
            <person name="Bradley R.K."/>
            <person name="Brand A.D."/>
            <person name="Brent M.R."/>
            <person name="Brooks A.N."/>
            <person name="Brown R.H."/>
            <person name="Butlin R.K."/>
            <person name="Caggese C."/>
            <person name="Calvi B.R."/>
            <person name="Bernardo de Carvalho A."/>
            <person name="Caspi A."/>
            <person name="Castrezana S."/>
            <person name="Celniker S.E."/>
            <person name="Chang J.L."/>
            <person name="Chapple C."/>
            <person name="Chatterji S."/>
            <person name="Chinwalla A."/>
            <person name="Civetta A."/>
            <person name="Clifton S.W."/>
            <person name="Comeron J.M."/>
            <person name="Costello J.C."/>
            <person name="Coyne J.A."/>
            <person name="Daub J."/>
            <person name="David R.G."/>
            <person name="Delcher A.L."/>
            <person name="Delehaunty K."/>
            <person name="Do C.B."/>
            <person name="Ebling H."/>
            <person name="Edwards K."/>
            <person name="Eickbush T."/>
            <person name="Evans J.D."/>
            <person name="Filipski A."/>
            <person name="Findeiss S."/>
            <person name="Freyhult E."/>
            <person name="Fulton L."/>
            <person name="Fulton R."/>
            <person name="Garcia A.C."/>
            <person name="Gardiner A."/>
            <person name="Garfield D.A."/>
            <person name="Garvin B.E."/>
            <person name="Gibson G."/>
            <person name="Gilbert D."/>
            <person name="Gnerre S."/>
            <person name="Godfrey J."/>
            <person name="Good R."/>
            <person name="Gotea V."/>
            <person name="Gravely B."/>
            <person name="Greenberg A.J."/>
            <person name="Griffiths-Jones S."/>
            <person name="Gross S."/>
            <person name="Guigo R."/>
            <person name="Gustafson E.A."/>
            <person name="Haerty W."/>
            <person name="Hahn M.W."/>
            <person name="Halligan D.L."/>
            <person name="Halpern A.L."/>
            <person name="Halter G.M."/>
            <person name="Han M.V."/>
            <person name="Heger A."/>
            <person name="Hillier L."/>
            <person name="Hinrichs A.S."/>
            <person name="Holmes I."/>
            <person name="Hoskins R.A."/>
            <person name="Hubisz M.J."/>
            <person name="Hultmark D."/>
            <person name="Huntley M.A."/>
            <person name="Jaffe D.B."/>
            <person name="Jagadeeshan S."/>
            <person name="Jeck W.R."/>
            <person name="Johnson J."/>
            <person name="Jones C.D."/>
            <person name="Jordan W.C."/>
            <person name="Karpen G.H."/>
            <person name="Kataoka E."/>
            <person name="Keightley P.D."/>
            <person name="Kheradpour P."/>
            <person name="Kirkness E.F."/>
            <person name="Koerich L.B."/>
            <person name="Kristiansen K."/>
            <person name="Kudrna D."/>
            <person name="Kulathinal R.J."/>
            <person name="Kumar S."/>
            <person name="Kwok R."/>
            <person name="Lander E."/>
            <person name="Langley C.H."/>
            <person name="Lapoint R."/>
            <person name="Lazzaro B.P."/>
            <person name="Lee S.J."/>
            <person name="Levesque L."/>
            <person name="Li R."/>
            <person name="Lin C.F."/>
            <person name="Lin M.F."/>
            <person name="Lindblad-Toh K."/>
            <person name="Llopart A."/>
            <person name="Long M."/>
            <person name="Low L."/>
            <person name="Lozovsky E."/>
            <person name="Lu J."/>
            <person name="Luo M."/>
            <person name="Machado C.A."/>
            <person name="Makalowski W."/>
            <person name="Marzo M."/>
            <person name="Matsuda M."/>
            <person name="Matzkin L."/>
            <person name="McAllister B."/>
            <person name="McBride C.S."/>
            <person name="McKernan B."/>
            <person name="McKernan K."/>
            <person name="Mendez-Lago M."/>
            <person name="Minx P."/>
            <person name="Mollenhauer M.U."/>
            <person name="Montooth K."/>
            <person name="Mount S.M."/>
            <person name="Mu X."/>
            <person name="Myers E."/>
            <person name="Negre B."/>
            <person name="Newfeld S."/>
            <person name="Nielsen R."/>
            <person name="Noor M.A."/>
            <person name="O'Grady P."/>
            <person name="Pachter L."/>
            <person name="Papaceit M."/>
            <person name="Parisi M.J."/>
            <person name="Parisi M."/>
            <person name="Parts L."/>
            <person name="Pedersen J.S."/>
            <person name="Pesole G."/>
            <person name="Phillippy A.M."/>
            <person name="Ponting C.P."/>
            <person name="Pop M."/>
            <person name="Porcelli D."/>
            <person name="Powell J.R."/>
            <person name="Prohaska S."/>
            <person name="Pruitt K."/>
            <person name="Puig M."/>
            <person name="Quesneville H."/>
            <person name="Ram K.R."/>
            <person name="Rand D."/>
            <person name="Rasmussen M.D."/>
            <person name="Reed L.K."/>
            <person name="Reenan R."/>
            <person name="Reily A."/>
            <person name="Remington K.A."/>
            <person name="Rieger T.T."/>
            <person name="Ritchie M.G."/>
            <person name="Robin C."/>
            <person name="Rogers Y.H."/>
            <person name="Rohde C."/>
            <person name="Rozas J."/>
            <person name="Rubenfield M.J."/>
            <person name="Ruiz A."/>
            <person name="Russo S."/>
            <person name="Salzberg S.L."/>
            <person name="Sanchez-Gracia A."/>
            <person name="Saranga D.J."/>
            <person name="Sato H."/>
            <person name="Schaeffer S.W."/>
            <person name="Schatz M.C."/>
            <person name="Schlenke T."/>
            <person name="Schwartz R."/>
            <person name="Segarra C."/>
            <person name="Singh R.S."/>
            <person name="Sirot L."/>
            <person name="Sirota M."/>
            <person name="Sisneros N.B."/>
            <person name="Smith C.D."/>
            <person name="Smith T.F."/>
            <person name="Spieth J."/>
            <person name="Stage D.E."/>
            <person name="Stark A."/>
            <person name="Stephan W."/>
            <person name="Strausberg R.L."/>
            <person name="Strempel S."/>
            <person name="Sturgill D."/>
            <person name="Sutton G."/>
            <person name="Sutton G.G."/>
            <person name="Tao W."/>
            <person name="Teichmann S."/>
            <person name="Tobari Y.N."/>
            <person name="Tomimura Y."/>
            <person name="Tsolas J.M."/>
            <person name="Valente V.L."/>
            <person name="Venter E."/>
            <person name="Venter J.C."/>
            <person name="Vicario S."/>
            <person name="Vieira F.G."/>
            <person name="Vilella A.J."/>
            <person name="Villasante A."/>
            <person name="Walenz B."/>
            <person name="Wang J."/>
            <person name="Wasserman M."/>
            <person name="Watts T."/>
            <person name="Wilson D."/>
            <person name="Wilson R.K."/>
            <person name="Wing R.A."/>
            <person name="Wolfner M.F."/>
            <person name="Wong A."/>
            <person name="Wong G.K."/>
            <person name="Wu C.I."/>
            <person name="Wu G."/>
            <person name="Yamamoto D."/>
            <person name="Yang H.P."/>
            <person name="Yang S.P."/>
            <person name="Yorke J.A."/>
            <person name="Yoshida K."/>
            <person name="Zdobnov E."/>
            <person name="Zhang P."/>
            <person name="Zhang Y."/>
            <person name="Zimin A.V."/>
            <person name="Baldwin J."/>
            <person name="Abdouelleil A."/>
            <person name="Abdulkadir J."/>
            <person name="Abebe A."/>
            <person name="Abera B."/>
            <person name="Abreu J."/>
            <person name="Acer S.C."/>
            <person name="Aftuck L."/>
            <person name="Alexander A."/>
            <person name="An P."/>
            <person name="Anderson E."/>
            <person name="Anderson S."/>
            <person name="Arachi H."/>
            <person name="Azer M."/>
            <person name="Bachantsang P."/>
            <person name="Barry A."/>
            <person name="Bayul T."/>
            <person name="Berlin A."/>
            <person name="Bessette D."/>
            <person name="Bloom T."/>
            <person name="Blye J."/>
            <person name="Boguslavskiy L."/>
            <person name="Bonnet C."/>
            <person name="Boukhgalter B."/>
            <person name="Bourzgui I."/>
            <person name="Brown A."/>
            <person name="Cahill P."/>
            <person name="Channer S."/>
            <person name="Cheshatsang Y."/>
            <person name="Chuda L."/>
            <person name="Citroen M."/>
            <person name="Collymore A."/>
            <person name="Cooke P."/>
            <person name="Costello M."/>
            <person name="D'Aco K."/>
            <person name="Daza R."/>
            <person name="De Haan G."/>
            <person name="DeGray S."/>
            <person name="DeMaso C."/>
            <person name="Dhargay N."/>
            <person name="Dooley K."/>
            <person name="Dooley E."/>
            <person name="Doricent M."/>
            <person name="Dorje P."/>
            <person name="Dorjee K."/>
            <person name="Dupes A."/>
            <person name="Elong R."/>
            <person name="Falk J."/>
            <person name="Farina A."/>
            <person name="Faro S."/>
            <person name="Ferguson D."/>
            <person name="Fisher S."/>
            <person name="Foley C.D."/>
            <person name="Franke A."/>
            <person name="Friedrich D."/>
            <person name="Gadbois L."/>
            <person name="Gearin G."/>
            <person name="Gearin C.R."/>
            <person name="Giannoukos G."/>
            <person name="Goode T."/>
            <person name="Graham J."/>
            <person name="Grandbois E."/>
            <person name="Grewal S."/>
            <person name="Gyaltsen K."/>
            <person name="Hafez N."/>
            <person name="Hagos B."/>
            <person name="Hall J."/>
            <person name="Henson C."/>
            <person name="Hollinger A."/>
            <person name="Honan T."/>
            <person name="Huard M.D."/>
            <person name="Hughes L."/>
            <person name="Hurhula B."/>
            <person name="Husby M.E."/>
            <person name="Kamat A."/>
            <person name="Kanga B."/>
            <person name="Kashin S."/>
            <person name="Khazanovich D."/>
            <person name="Kisner P."/>
            <person name="Lance K."/>
            <person name="Lara M."/>
            <person name="Lee W."/>
            <person name="Lennon N."/>
            <person name="Letendre F."/>
            <person name="LeVine R."/>
            <person name="Lipovsky A."/>
            <person name="Liu X."/>
            <person name="Liu J."/>
            <person name="Liu S."/>
            <person name="Lokyitsang T."/>
            <person name="Lokyitsang Y."/>
            <person name="Lubonja R."/>
            <person name="Lui A."/>
            <person name="MacDonald P."/>
            <person name="Magnisalis V."/>
            <person name="Maru K."/>
            <person name="Matthews C."/>
            <person name="McCusker W."/>
            <person name="McDonough S."/>
            <person name="Mehta T."/>
            <person name="Meldrim J."/>
            <person name="Meneus L."/>
            <person name="Mihai O."/>
            <person name="Mihalev A."/>
            <person name="Mihova T."/>
            <person name="Mittelman R."/>
            <person name="Mlenga V."/>
            <person name="Montmayeur A."/>
            <person name="Mulrain L."/>
            <person name="Navidi A."/>
            <person name="Naylor J."/>
            <person name="Negash T."/>
            <person name="Nguyen T."/>
            <person name="Nguyen N."/>
            <person name="Nicol R."/>
            <person name="Norbu C."/>
            <person name="Norbu N."/>
            <person name="Novod N."/>
            <person name="O'Neill B."/>
            <person name="Osman S."/>
            <person name="Markiewicz E."/>
            <person name="Oyono O.L."/>
            <person name="Patti C."/>
            <person name="Phunkhang P."/>
            <person name="Pierre F."/>
            <person name="Priest M."/>
            <person name="Raghuraman S."/>
            <person name="Rege F."/>
            <person name="Reyes R."/>
            <person name="Rise C."/>
            <person name="Rogov P."/>
            <person name="Ross K."/>
            <person name="Ryan E."/>
            <person name="Settipalli S."/>
            <person name="Shea T."/>
            <person name="Sherpa N."/>
            <person name="Shi L."/>
            <person name="Shih D."/>
            <person name="Sparrow T."/>
            <person name="Spaulding J."/>
            <person name="Stalker J."/>
            <person name="Stange-Thomann N."/>
            <person name="Stavropoulos S."/>
            <person name="Stone C."/>
            <person name="Strader C."/>
            <person name="Tesfaye S."/>
            <person name="Thomson T."/>
            <person name="Thoulutsang Y."/>
            <person name="Thoulutsang D."/>
            <person name="Topham K."/>
            <person name="Topping I."/>
            <person name="Tsamla T."/>
            <person name="Vassiliev H."/>
            <person name="Vo A."/>
            <person name="Wangchuk T."/>
            <person name="Wangdi T."/>
            <person name="Weiand M."/>
            <person name="Wilkinson J."/>
            <person name="Wilson A."/>
            <person name="Yadav S."/>
            <person name="Young G."/>
            <person name="Yu Q."/>
            <person name="Zembek L."/>
            <person name="Zhong D."/>
            <person name="Zimmer A."/>
            <person name="Zwirko Z."/>
            <person name="Jaffe D.B."/>
            <person name="Alvarez P."/>
            <person name="Brockman W."/>
            <person name="Butler J."/>
            <person name="Chin C."/>
            <person name="Gnerre S."/>
            <person name="Grabherr M."/>
            <person name="Kleber M."/>
            <person name="Mauceli E."/>
            <person name="MacCallum I."/>
        </authorList>
    </citation>
    <scope>NUCLEOTIDE SEQUENCE [LARGE SCALE GENOMIC DNA]</scope>
    <source>
        <strain evidence="6">Tucson 15010-1051.87</strain>
    </source>
</reference>
<evidence type="ECO:0000256" key="1">
    <source>
        <dbReference type="ARBA" id="ARBA00006233"/>
    </source>
</evidence>
<dbReference type="EMBL" id="CH940657">
    <property type="protein sequence ID" value="KRF80928.1"/>
    <property type="molecule type" value="Genomic_DNA"/>
</dbReference>